<reference evidence="3" key="1">
    <citation type="submission" date="2022-11" db="UniProtKB">
        <authorList>
            <consortium name="WormBaseParasite"/>
        </authorList>
    </citation>
    <scope>IDENTIFICATION</scope>
</reference>
<accession>A0A914YHJ9</accession>
<sequence length="152" mass="18449">MDELNSSTENEKSDNNEEERGMQRRDYIRMRLAELDEQDINITTRTDSEFLKRKAEIDLEYDALRKRLDHFRQIQHQSVSRRSFGELTWLQSSTEQEITDYWYRHNKAMYPMNKELFNEYENALKIYKYLDNEIPAHAEDEKSETHLYTDAP</sequence>
<name>A0A914YHJ9_9BILA</name>
<evidence type="ECO:0000313" key="3">
    <source>
        <dbReference type="WBParaSite" id="PSU_v2.g18956.t1"/>
    </source>
</evidence>
<feature type="compositionally biased region" description="Basic and acidic residues" evidence="1">
    <location>
        <begin position="9"/>
        <end position="23"/>
    </location>
</feature>
<evidence type="ECO:0000313" key="2">
    <source>
        <dbReference type="Proteomes" id="UP000887577"/>
    </source>
</evidence>
<dbReference type="WBParaSite" id="PSU_v2.g18956.t1">
    <property type="protein sequence ID" value="PSU_v2.g18956.t1"/>
    <property type="gene ID" value="PSU_v2.g18956"/>
</dbReference>
<dbReference type="AlphaFoldDB" id="A0A914YHJ9"/>
<dbReference type="Proteomes" id="UP000887577">
    <property type="component" value="Unplaced"/>
</dbReference>
<evidence type="ECO:0000256" key="1">
    <source>
        <dbReference type="SAM" id="MobiDB-lite"/>
    </source>
</evidence>
<feature type="region of interest" description="Disordered" evidence="1">
    <location>
        <begin position="1"/>
        <end position="23"/>
    </location>
</feature>
<protein>
    <submittedName>
        <fullName evidence="3">Uncharacterized protein</fullName>
    </submittedName>
</protein>
<proteinExistence type="predicted"/>
<keyword evidence="2" id="KW-1185">Reference proteome</keyword>
<organism evidence="2 3">
    <name type="scientific">Panagrolaimus superbus</name>
    <dbReference type="NCBI Taxonomy" id="310955"/>
    <lineage>
        <taxon>Eukaryota</taxon>
        <taxon>Metazoa</taxon>
        <taxon>Ecdysozoa</taxon>
        <taxon>Nematoda</taxon>
        <taxon>Chromadorea</taxon>
        <taxon>Rhabditida</taxon>
        <taxon>Tylenchina</taxon>
        <taxon>Panagrolaimomorpha</taxon>
        <taxon>Panagrolaimoidea</taxon>
        <taxon>Panagrolaimidae</taxon>
        <taxon>Panagrolaimus</taxon>
    </lineage>
</organism>